<dbReference type="AlphaFoldDB" id="A0A369TLC6"/>
<reference evidence="1 2" key="1">
    <citation type="submission" date="2018-07" db="EMBL/GenBank/DDBJ databases">
        <title>Thalassococcus profundi sp. nov., a marine bacterium isolated from deep seawater of Okinawa Trough.</title>
        <authorList>
            <person name="Yu M."/>
        </authorList>
    </citation>
    <scope>NUCLEOTIDE SEQUENCE [LARGE SCALE GENOMIC DNA]</scope>
    <source>
        <strain evidence="1 2">WRAS1</strain>
    </source>
</reference>
<protein>
    <submittedName>
        <fullName evidence="1">Uncharacterized protein</fullName>
    </submittedName>
</protein>
<keyword evidence="2" id="KW-1185">Reference proteome</keyword>
<sequence>MTQHVRLGKLETMNNSRFYASADPEGLAADESVAAALNWQGDVVSDAAVRKSVRPTKAKAKPLGELNLIQNRFFIVGPKTAEVVRRFDHGAGKLRPIAVEDTNGFATSRDEFYSWNFGNQAAHFRSVDSTEIEASNCGTEKPGEHIYVPPICPKDDTLAFSRDCLAGPDAWRERLLSAGTVLSDRLAAGLRAANLDMPFEVIRCRVA</sequence>
<evidence type="ECO:0000313" key="2">
    <source>
        <dbReference type="Proteomes" id="UP000253977"/>
    </source>
</evidence>
<accession>A0A369TLC6</accession>
<evidence type="ECO:0000313" key="1">
    <source>
        <dbReference type="EMBL" id="RDD66129.1"/>
    </source>
</evidence>
<organism evidence="1 2">
    <name type="scientific">Thalassococcus profundi</name>
    <dbReference type="NCBI Taxonomy" id="2282382"/>
    <lineage>
        <taxon>Bacteria</taxon>
        <taxon>Pseudomonadati</taxon>
        <taxon>Pseudomonadota</taxon>
        <taxon>Alphaproteobacteria</taxon>
        <taxon>Rhodobacterales</taxon>
        <taxon>Roseobacteraceae</taxon>
        <taxon>Thalassococcus</taxon>
    </lineage>
</organism>
<name>A0A369TLC6_9RHOB</name>
<comment type="caution">
    <text evidence="1">The sequence shown here is derived from an EMBL/GenBank/DDBJ whole genome shotgun (WGS) entry which is preliminary data.</text>
</comment>
<dbReference type="OrthoDB" id="7675848at2"/>
<dbReference type="Proteomes" id="UP000253977">
    <property type="component" value="Unassembled WGS sequence"/>
</dbReference>
<dbReference type="RefSeq" id="WP_114511121.1">
    <property type="nucleotide sequence ID" value="NZ_QPMK01000007.1"/>
</dbReference>
<proteinExistence type="predicted"/>
<gene>
    <name evidence="1" type="ORF">DU478_11550</name>
</gene>
<dbReference type="EMBL" id="QPMK01000007">
    <property type="protein sequence ID" value="RDD66129.1"/>
    <property type="molecule type" value="Genomic_DNA"/>
</dbReference>